<dbReference type="RefSeq" id="WP_215338897.1">
    <property type="nucleotide sequence ID" value="NZ_JAGSGD010000001.1"/>
</dbReference>
<evidence type="ECO:0000313" key="3">
    <source>
        <dbReference type="EMBL" id="QQZ51258.1"/>
    </source>
</evidence>
<keyword evidence="2" id="KW-0808">Transferase</keyword>
<evidence type="ECO:0000259" key="1">
    <source>
        <dbReference type="PROSITE" id="PS51186"/>
    </source>
</evidence>
<dbReference type="SUPFAM" id="SSF55729">
    <property type="entry name" value="Acyl-CoA N-acyltransferases (Nat)"/>
    <property type="match status" value="1"/>
</dbReference>
<keyword evidence="2" id="KW-0012">Acyltransferase</keyword>
<dbReference type="PANTHER" id="PTHR43415">
    <property type="entry name" value="SPERMIDINE N(1)-ACETYLTRANSFERASE"/>
    <property type="match status" value="1"/>
</dbReference>
<dbReference type="PANTHER" id="PTHR43415:SF3">
    <property type="entry name" value="GNAT-FAMILY ACETYLTRANSFERASE"/>
    <property type="match status" value="1"/>
</dbReference>
<organism evidence="2 4">
    <name type="scientific">Phenylobacterium glaciei</name>
    <dbReference type="NCBI Taxonomy" id="2803784"/>
    <lineage>
        <taxon>Bacteria</taxon>
        <taxon>Pseudomonadati</taxon>
        <taxon>Pseudomonadota</taxon>
        <taxon>Alphaproteobacteria</taxon>
        <taxon>Caulobacterales</taxon>
        <taxon>Caulobacteraceae</taxon>
        <taxon>Phenylobacterium</taxon>
    </lineage>
</organism>
<gene>
    <name evidence="2" type="ORF">JKL49_05725</name>
    <name evidence="3" type="ORF">JKL49_09270</name>
</gene>
<dbReference type="EC" id="2.3.1.-" evidence="2"/>
<accession>A0A941CYX5</accession>
<reference evidence="2" key="2">
    <citation type="submission" date="2021-04" db="EMBL/GenBank/DDBJ databases">
        <title>Draft genome assembly of strain Phenylobacterium sp. 20VBR1 using MiniION and Illumina platforms.</title>
        <authorList>
            <person name="Thomas F.A."/>
            <person name="Krishnan K.P."/>
            <person name="Sinha R.K."/>
        </authorList>
    </citation>
    <scope>NUCLEOTIDE SEQUENCE</scope>
    <source>
        <strain evidence="2">20VBR1</strain>
    </source>
</reference>
<dbReference type="PROSITE" id="PS51186">
    <property type="entry name" value="GNAT"/>
    <property type="match status" value="1"/>
</dbReference>
<dbReference type="GO" id="GO:0016747">
    <property type="term" value="F:acyltransferase activity, transferring groups other than amino-acyl groups"/>
    <property type="evidence" value="ECO:0007669"/>
    <property type="project" value="InterPro"/>
</dbReference>
<dbReference type="InterPro" id="IPR000182">
    <property type="entry name" value="GNAT_dom"/>
</dbReference>
<name>A0A941CYX5_9CAUL</name>
<dbReference type="EMBL" id="JAGSGD010000001">
    <property type="protein sequence ID" value="MBR7618882.1"/>
    <property type="molecule type" value="Genomic_DNA"/>
</dbReference>
<evidence type="ECO:0000313" key="4">
    <source>
        <dbReference type="Proteomes" id="UP000622580"/>
    </source>
</evidence>
<sequence length="163" mass="17925">MSDILIRAREPADLADMTELLNQPRAIWGTLQMPFVSLEARQKRAAAGSPGDLHLVAVIDGKVIGSASLNRFENRRVHAGSIGMAVHDAYAGRGAGTALMAGLVGQADNWLNLKRLELNVWSDNSRAIALYERFGFEREGLFRNYAWRDGAYADSVAMARLRP</sequence>
<dbReference type="AlphaFoldDB" id="A0A941CYX5"/>
<dbReference type="Pfam" id="PF00583">
    <property type="entry name" value="Acetyltransf_1"/>
    <property type="match status" value="1"/>
</dbReference>
<proteinExistence type="predicted"/>
<dbReference type="EMBL" id="CP068570">
    <property type="protein sequence ID" value="QQZ51258.1"/>
    <property type="molecule type" value="Genomic_DNA"/>
</dbReference>
<dbReference type="Gene3D" id="3.40.630.30">
    <property type="match status" value="1"/>
</dbReference>
<dbReference type="InterPro" id="IPR016181">
    <property type="entry name" value="Acyl_CoA_acyltransferase"/>
</dbReference>
<reference evidence="3" key="1">
    <citation type="submission" date="2021-01" db="EMBL/GenBank/DDBJ databases">
        <title>Genome sequence of Phenylobacterium sp. 20VBR1 isolated from a valley glaceir, Ny-Alesund, Svalbard.</title>
        <authorList>
            <person name="Thomas F.A."/>
            <person name="Krishnan K.P."/>
            <person name="Sinha R.K."/>
        </authorList>
    </citation>
    <scope>NUCLEOTIDE SEQUENCE</scope>
    <source>
        <strain evidence="3">20VBR1</strain>
    </source>
</reference>
<protein>
    <submittedName>
        <fullName evidence="2">GNAT family N-acetyltransferase</fullName>
        <ecNumber evidence="2">2.3.1.-</ecNumber>
    </submittedName>
</protein>
<keyword evidence="4" id="KW-1185">Reference proteome</keyword>
<feature type="domain" description="N-acetyltransferase" evidence="1">
    <location>
        <begin position="4"/>
        <end position="163"/>
    </location>
</feature>
<dbReference type="Proteomes" id="UP000622580">
    <property type="component" value="Unassembled WGS sequence"/>
</dbReference>
<evidence type="ECO:0000313" key="2">
    <source>
        <dbReference type="EMBL" id="MBR7618882.1"/>
    </source>
</evidence>
<dbReference type="CDD" id="cd04301">
    <property type="entry name" value="NAT_SF"/>
    <property type="match status" value="1"/>
</dbReference>